<dbReference type="Gene3D" id="3.30.310.70">
    <property type="entry name" value="TT1751-like domain"/>
    <property type="match status" value="1"/>
</dbReference>
<protein>
    <recommendedName>
        <fullName evidence="2">DUF302 domain-containing protein</fullName>
    </recommendedName>
</protein>
<dbReference type="SUPFAM" id="SSF103247">
    <property type="entry name" value="TT1751-like"/>
    <property type="match status" value="1"/>
</dbReference>
<gene>
    <name evidence="1" type="ORF">MNBD_GAMMA05-206</name>
</gene>
<evidence type="ECO:0008006" key="2">
    <source>
        <dbReference type="Google" id="ProtNLM"/>
    </source>
</evidence>
<sequence>MINLAKCVLGMLAFTMTVPVIAADLLMVRTQQHFPEAMLTLQNSVKEHGYEVTHVQRIDIGLTGMGYDTDKYRVVFIGKKKEIQHLVDTYPEMAAYMPPQISIFAEHGETVLVTAHPKIYANMIDGEKDKLIFKRWESDIYSVFDDIRLADE</sequence>
<reference evidence="1" key="1">
    <citation type="submission" date="2018-06" db="EMBL/GenBank/DDBJ databases">
        <authorList>
            <person name="Zhirakovskaya E."/>
        </authorList>
    </citation>
    <scope>NUCLEOTIDE SEQUENCE</scope>
</reference>
<proteinExistence type="predicted"/>
<dbReference type="InterPro" id="IPR035923">
    <property type="entry name" value="TT1751-like_sf"/>
</dbReference>
<evidence type="ECO:0000313" key="1">
    <source>
        <dbReference type="EMBL" id="VAW52215.1"/>
    </source>
</evidence>
<accession>A0A3B0W8F4</accession>
<dbReference type="EMBL" id="UOFE01000025">
    <property type="protein sequence ID" value="VAW52215.1"/>
    <property type="molecule type" value="Genomic_DNA"/>
</dbReference>
<name>A0A3B0W8F4_9ZZZZ</name>
<organism evidence="1">
    <name type="scientific">hydrothermal vent metagenome</name>
    <dbReference type="NCBI Taxonomy" id="652676"/>
    <lineage>
        <taxon>unclassified sequences</taxon>
        <taxon>metagenomes</taxon>
        <taxon>ecological metagenomes</taxon>
    </lineage>
</organism>
<dbReference type="AlphaFoldDB" id="A0A3B0W8F4"/>